<dbReference type="Proteomes" id="UP001516400">
    <property type="component" value="Unassembled WGS sequence"/>
</dbReference>
<protein>
    <recommendedName>
        <fullName evidence="2">Mif2/CENP-C cupin domain-containing protein</fullName>
    </recommendedName>
</protein>
<feature type="compositionally biased region" description="Basic and acidic residues" evidence="1">
    <location>
        <begin position="325"/>
        <end position="338"/>
    </location>
</feature>
<feature type="compositionally biased region" description="Basic residues" evidence="1">
    <location>
        <begin position="417"/>
        <end position="437"/>
    </location>
</feature>
<dbReference type="Pfam" id="PF11699">
    <property type="entry name" value="CENP-C_C"/>
    <property type="match status" value="1"/>
</dbReference>
<dbReference type="InterPro" id="IPR014710">
    <property type="entry name" value="RmlC-like_jellyroll"/>
</dbReference>
<evidence type="ECO:0000313" key="3">
    <source>
        <dbReference type="EMBL" id="KAL3288742.1"/>
    </source>
</evidence>
<gene>
    <name evidence="3" type="ORF">HHI36_003177</name>
</gene>
<reference evidence="3 4" key="1">
    <citation type="journal article" date="2021" name="BMC Biol.">
        <title>Horizontally acquired antibacterial genes associated with adaptive radiation of ladybird beetles.</title>
        <authorList>
            <person name="Li H.S."/>
            <person name="Tang X.F."/>
            <person name="Huang Y.H."/>
            <person name="Xu Z.Y."/>
            <person name="Chen M.L."/>
            <person name="Du X.Y."/>
            <person name="Qiu B.Y."/>
            <person name="Chen P.T."/>
            <person name="Zhang W."/>
            <person name="Slipinski A."/>
            <person name="Escalona H.E."/>
            <person name="Waterhouse R.M."/>
            <person name="Zwick A."/>
            <person name="Pang H."/>
        </authorList>
    </citation>
    <scope>NUCLEOTIDE SEQUENCE [LARGE SCALE GENOMIC DNA]</scope>
    <source>
        <strain evidence="3">SYSU2018</strain>
    </source>
</reference>
<feature type="compositionally biased region" description="Basic residues" evidence="1">
    <location>
        <begin position="1331"/>
        <end position="1340"/>
    </location>
</feature>
<feature type="region of interest" description="Disordered" evidence="1">
    <location>
        <begin position="899"/>
        <end position="936"/>
    </location>
</feature>
<dbReference type="EMBL" id="JABFTP020000185">
    <property type="protein sequence ID" value="KAL3288742.1"/>
    <property type="molecule type" value="Genomic_DNA"/>
</dbReference>
<evidence type="ECO:0000256" key="1">
    <source>
        <dbReference type="SAM" id="MobiDB-lite"/>
    </source>
</evidence>
<feature type="region of interest" description="Disordered" evidence="1">
    <location>
        <begin position="1238"/>
        <end position="1287"/>
    </location>
</feature>
<feature type="compositionally biased region" description="Basic and acidic residues" evidence="1">
    <location>
        <begin position="1363"/>
        <end position="1384"/>
    </location>
</feature>
<dbReference type="Gene3D" id="2.60.120.10">
    <property type="entry name" value="Jelly Rolls"/>
    <property type="match status" value="1"/>
</dbReference>
<proteinExistence type="predicted"/>
<dbReference type="InterPro" id="IPR011051">
    <property type="entry name" value="RmlC_Cupin_sf"/>
</dbReference>
<dbReference type="SUPFAM" id="SSF51182">
    <property type="entry name" value="RmlC-like cupins"/>
    <property type="match status" value="1"/>
</dbReference>
<feature type="region of interest" description="Disordered" evidence="1">
    <location>
        <begin position="325"/>
        <end position="344"/>
    </location>
</feature>
<feature type="compositionally biased region" description="Basic residues" evidence="1">
    <location>
        <begin position="1350"/>
        <end position="1362"/>
    </location>
</feature>
<feature type="region of interest" description="Disordered" evidence="1">
    <location>
        <begin position="1321"/>
        <end position="1384"/>
    </location>
</feature>
<feature type="compositionally biased region" description="Low complexity" evidence="1">
    <location>
        <begin position="920"/>
        <end position="929"/>
    </location>
</feature>
<evidence type="ECO:0000259" key="2">
    <source>
        <dbReference type="Pfam" id="PF11699"/>
    </source>
</evidence>
<feature type="region of interest" description="Disordered" evidence="1">
    <location>
        <begin position="1106"/>
        <end position="1137"/>
    </location>
</feature>
<feature type="compositionally biased region" description="Basic and acidic residues" evidence="1">
    <location>
        <begin position="1321"/>
        <end position="1330"/>
    </location>
</feature>
<comment type="caution">
    <text evidence="3">The sequence shown here is derived from an EMBL/GenBank/DDBJ whole genome shotgun (WGS) entry which is preliminary data.</text>
</comment>
<feature type="region of interest" description="Disordered" evidence="1">
    <location>
        <begin position="378"/>
        <end position="484"/>
    </location>
</feature>
<accession>A0ABD2PCQ3</accession>
<feature type="domain" description="Mif2/CENP-C cupin" evidence="2">
    <location>
        <begin position="1460"/>
        <end position="1530"/>
    </location>
</feature>
<name>A0ABD2PCQ3_9CUCU</name>
<sequence>MIHSAPTSDSSESDCFARDLDDSEDFKKLLEQARALKNLERPRLELFNDVEKQIKGNYRRSVVYRALHPHMVTSTPCASQHHQKKSRSLNLSSIIQEGSSKSKEDLVDPNKNPTENLGDDFVKEKIEEVDIVNVNKEQVRHSLSSNGGYKDSKAYPYVSLRRGNLERNSRLENAASPKNHSIGNDSIIGNASHHSSRGSNMKVNALTDSVRRLNENENVSRCSGRIAEEVQADKEQFLAKHNSTLKKQGNTSKSKSNDSDHIQGNKKKTISHYRNDPVQNLEEIAPSLKSNDQIAMNYVAMNDDQLQHSVKHQEKNEQVFVIERNSRPVHEVQNEKSAKAQSSNKYLDAKTSKYLSKLKESLEISSDDITENLKLKKKGKPNSVETNNDISDESDDDFGQKRNERKRSSRIDLAPPRKNKRPFHNSNYAKKKSKKSRHYYESESEDSEITLRVPRNKSKNIYDSTKKSRMTIRSSSSDSEESESINRICLKSNKGKNEVVPKCKRKRIRDMSVSDSYGDYNDKRFREKKWNHIPRKQSSSRSRGMCRHRSECNKGKFLRSHRCKSKTATHCSKNRYCSPQCITNTTVVDSSSIDQSYNERKALNKKERLSRIEKYNRDKAYLDKVRLNDSENILPRHKAVHTKRNKLRNKITSFEEESSDHTKGIRPIKGKKIAADDEENNYSEESLYKLLENDDNSKKRRVTKVISEVVKNLLHEEFDKLKQEKQTIGKKDTAPEQALHNLQSDVIQTDIFQDVPEKEFQDNLPNGNLGLLKKTLPICSDKSYEFSYFKNGNSSSSYAGMSCKKRISRRIARRPHLDLGDDVRIILRDFSSSCENSIHSITMFKNFASKKKAKSEFKRGHTKRVNEIASILRRKQENSRSGTKVNAENQSCKILEPENTRYSTASKSKKVNLDKLLNASSNRKSTSNKSTREVGNEKLQEKIDYGNQLLLNKPDILTNDLHRTFTENSQSKRHTILNILRHKKNVGTQSSPFFLQGKSQNDFTFQESAKLPKNKQFSHSSSEMNISNFSSKQCINENLSEQKEPQIVLHDICSNVSRLENHSGKYCDHQSFGIDKVEITPQTPQNKQESNIRILQNITVRKNKAVQKTSSFSKVKHRSAANKEEKRPQLEEKDVSVYSKKTKQEKEICETENANLGEEEEIGEGNTMDGMFTISTNHIESKEDNDCSKHSLKSKKLDFSEECAVSKQPEAMEMEDLQTSLRVSRVSDRKLDLEKKRKELNENVRASKAKSKINKKEKEHYNHTSQPCDDEVIGVRRGTRQRKPPPVLWWKKEITSSDVEKFGYLVNKTIEITKKNAIDEMKNRSKETTKKRAGLKHKTKKTSEKTSPKEKRRKTINSRKKKLQTDNEHDFGQKNEKEDSLRTGIESRDCELVEKTPAEAINHPLEDLNDPGYSSGNYNDKMSSYKTEWNETAEKKEKLLLKACQTNSIQHLIICENGKSSCGYLFIPPNGMKIGKNNVYVMVFIVLRGNCIVRIQHESFEQNQGGSFIIPKGVPYQLSNTENEPVQLSFNLM</sequence>
<organism evidence="3 4">
    <name type="scientific">Cryptolaemus montrouzieri</name>
    <dbReference type="NCBI Taxonomy" id="559131"/>
    <lineage>
        <taxon>Eukaryota</taxon>
        <taxon>Metazoa</taxon>
        <taxon>Ecdysozoa</taxon>
        <taxon>Arthropoda</taxon>
        <taxon>Hexapoda</taxon>
        <taxon>Insecta</taxon>
        <taxon>Pterygota</taxon>
        <taxon>Neoptera</taxon>
        <taxon>Endopterygota</taxon>
        <taxon>Coleoptera</taxon>
        <taxon>Polyphaga</taxon>
        <taxon>Cucujiformia</taxon>
        <taxon>Coccinelloidea</taxon>
        <taxon>Coccinellidae</taxon>
        <taxon>Scymninae</taxon>
        <taxon>Scymnini</taxon>
        <taxon>Cryptolaemus</taxon>
    </lineage>
</organism>
<feature type="compositionally biased region" description="Basic and acidic residues" evidence="1">
    <location>
        <begin position="1121"/>
        <end position="1135"/>
    </location>
</feature>
<dbReference type="InterPro" id="IPR025974">
    <property type="entry name" value="Mif2/CENP-C_cupin"/>
</dbReference>
<feature type="compositionally biased region" description="Polar residues" evidence="1">
    <location>
        <begin position="243"/>
        <end position="254"/>
    </location>
</feature>
<keyword evidence="4" id="KW-1185">Reference proteome</keyword>
<evidence type="ECO:0000313" key="4">
    <source>
        <dbReference type="Proteomes" id="UP001516400"/>
    </source>
</evidence>
<feature type="region of interest" description="Disordered" evidence="1">
    <location>
        <begin position="98"/>
        <end position="118"/>
    </location>
</feature>
<feature type="region of interest" description="Disordered" evidence="1">
    <location>
        <begin position="243"/>
        <end position="276"/>
    </location>
</feature>